<dbReference type="EMBL" id="CP104013">
    <property type="protein sequence ID" value="UYP45313.1"/>
    <property type="molecule type" value="Genomic_DNA"/>
</dbReference>
<evidence type="ECO:0000256" key="1">
    <source>
        <dbReference type="SAM" id="Phobius"/>
    </source>
</evidence>
<keyword evidence="1" id="KW-0472">Membrane</keyword>
<evidence type="ECO:0008006" key="4">
    <source>
        <dbReference type="Google" id="ProtNLM"/>
    </source>
</evidence>
<proteinExistence type="predicted"/>
<sequence length="74" mass="8545">MNLHNSNITATLGTTTKTNSLSIYLPKGVIRFINHLKNTWKVYLITSITALIFFILFQLEIAMQPEGWRAYQFP</sequence>
<evidence type="ECO:0000313" key="2">
    <source>
        <dbReference type="EMBL" id="UYP45313.1"/>
    </source>
</evidence>
<name>A0ABY6HP63_9ARCH</name>
<keyword evidence="3" id="KW-1185">Reference proteome</keyword>
<gene>
    <name evidence="2" type="ORF">NEF87_001598</name>
</gene>
<keyword evidence="1" id="KW-0812">Transmembrane</keyword>
<feature type="transmembrane region" description="Helical" evidence="1">
    <location>
        <begin position="40"/>
        <end position="59"/>
    </location>
</feature>
<reference evidence="2" key="1">
    <citation type="submission" date="2022-09" db="EMBL/GenBank/DDBJ databases">
        <title>Actin cytoskeleton and complex cell architecture in an #Asgard archaeon.</title>
        <authorList>
            <person name="Ponce Toledo R.I."/>
            <person name="Schleper C."/>
            <person name="Rodrigues Oliveira T."/>
            <person name="Wollweber F."/>
            <person name="Xu J."/>
            <person name="Rittmann S."/>
            <person name="Klingl A."/>
            <person name="Pilhofer M."/>
        </authorList>
    </citation>
    <scope>NUCLEOTIDE SEQUENCE</scope>
    <source>
        <strain evidence="2">B-35</strain>
    </source>
</reference>
<organism evidence="2 3">
    <name type="scientific">Candidatus Lokiarchaeum ossiferum</name>
    <dbReference type="NCBI Taxonomy" id="2951803"/>
    <lineage>
        <taxon>Archaea</taxon>
        <taxon>Promethearchaeati</taxon>
        <taxon>Promethearchaeota</taxon>
        <taxon>Promethearchaeia</taxon>
        <taxon>Promethearchaeales</taxon>
        <taxon>Promethearchaeaceae</taxon>
        <taxon>Candidatus Lokiarchaeum</taxon>
    </lineage>
</organism>
<dbReference type="Proteomes" id="UP001208689">
    <property type="component" value="Chromosome"/>
</dbReference>
<accession>A0ABY6HP63</accession>
<evidence type="ECO:0000313" key="3">
    <source>
        <dbReference type="Proteomes" id="UP001208689"/>
    </source>
</evidence>
<keyword evidence="1" id="KW-1133">Transmembrane helix</keyword>
<protein>
    <recommendedName>
        <fullName evidence="4">ABC transporter permease</fullName>
    </recommendedName>
</protein>